<protein>
    <submittedName>
        <fullName evidence="6">RNA polymerase-binding protein DksA</fullName>
    </submittedName>
</protein>
<evidence type="ECO:0000256" key="3">
    <source>
        <dbReference type="ARBA" id="ARBA00022833"/>
    </source>
</evidence>
<dbReference type="PANTHER" id="PTHR33823:SF4">
    <property type="entry name" value="GENERAL STRESS PROTEIN 16O"/>
    <property type="match status" value="1"/>
</dbReference>
<organism evidence="6 7">
    <name type="scientific">Campylobacter massiliensis</name>
    <dbReference type="NCBI Taxonomy" id="2762557"/>
    <lineage>
        <taxon>Bacteria</taxon>
        <taxon>Pseudomonadati</taxon>
        <taxon>Campylobacterota</taxon>
        <taxon>Epsilonproteobacteria</taxon>
        <taxon>Campylobacterales</taxon>
        <taxon>Campylobacteraceae</taxon>
        <taxon>Campylobacter</taxon>
    </lineage>
</organism>
<evidence type="ECO:0000259" key="5">
    <source>
        <dbReference type="Pfam" id="PF01258"/>
    </source>
</evidence>
<dbReference type="AlphaFoldDB" id="A0A842J393"/>
<keyword evidence="7" id="KW-1185">Reference proteome</keyword>
<dbReference type="InterPro" id="IPR020458">
    <property type="entry name" value="Znf_DskA_TraR_CS"/>
</dbReference>
<dbReference type="PANTHER" id="PTHR33823">
    <property type="entry name" value="RNA POLYMERASE-BINDING TRANSCRIPTION FACTOR DKSA-RELATED"/>
    <property type="match status" value="1"/>
</dbReference>
<evidence type="ECO:0000256" key="4">
    <source>
        <dbReference type="PROSITE-ProRule" id="PRU00510"/>
    </source>
</evidence>
<evidence type="ECO:0000256" key="1">
    <source>
        <dbReference type="ARBA" id="ARBA00022723"/>
    </source>
</evidence>
<keyword evidence="2" id="KW-0863">Zinc-finger</keyword>
<proteinExistence type="predicted"/>
<evidence type="ECO:0000256" key="2">
    <source>
        <dbReference type="ARBA" id="ARBA00022771"/>
    </source>
</evidence>
<dbReference type="GO" id="GO:0008270">
    <property type="term" value="F:zinc ion binding"/>
    <property type="evidence" value="ECO:0007669"/>
    <property type="project" value="UniProtKB-KW"/>
</dbReference>
<feature type="domain" description="Zinc finger DksA/TraR C4-type" evidence="5">
    <location>
        <begin position="80"/>
        <end position="114"/>
    </location>
</feature>
<comment type="caution">
    <text evidence="6">The sequence shown here is derived from an EMBL/GenBank/DDBJ whole genome shotgun (WGS) entry which is preliminary data.</text>
</comment>
<dbReference type="PROSITE" id="PS01102">
    <property type="entry name" value="ZF_DKSA_1"/>
    <property type="match status" value="1"/>
</dbReference>
<evidence type="ECO:0000313" key="6">
    <source>
        <dbReference type="EMBL" id="MBC2882276.1"/>
    </source>
</evidence>
<name>A0A842J393_9BACT</name>
<dbReference type="PROSITE" id="PS51128">
    <property type="entry name" value="ZF_DKSA_2"/>
    <property type="match status" value="1"/>
</dbReference>
<dbReference type="Pfam" id="PF01258">
    <property type="entry name" value="zf-dskA_traR"/>
    <property type="match status" value="1"/>
</dbReference>
<dbReference type="Proteomes" id="UP000552683">
    <property type="component" value="Unassembled WGS sequence"/>
</dbReference>
<keyword evidence="3" id="KW-0862">Zinc</keyword>
<accession>A0A842J393</accession>
<dbReference type="SUPFAM" id="SSF109635">
    <property type="entry name" value="DnaK suppressor protein DksA, alpha-hairpin domain"/>
    <property type="match status" value="1"/>
</dbReference>
<dbReference type="RefSeq" id="WP_002952411.1">
    <property type="nucleotide sequence ID" value="NZ_JACLZK010000001.1"/>
</dbReference>
<reference evidence="6 7" key="1">
    <citation type="submission" date="2020-08" db="EMBL/GenBank/DDBJ databases">
        <title>Complete genome and description of Campylobacter massiliensis Marseille-Q3452 sp. nov.</title>
        <authorList>
            <person name="Antezack A."/>
        </authorList>
    </citation>
    <scope>NUCLEOTIDE SEQUENCE [LARGE SCALE GENOMIC DNA]</scope>
    <source>
        <strain evidence="6 7">Marseille-Q3452</strain>
    </source>
</reference>
<keyword evidence="1" id="KW-0479">Metal-binding</keyword>
<sequence>MRKSDLEQFKALLLERKAQITKNILDSSNEMAGLRQSGVSDEFDIASVNADQLIEQSISAQQRQELAEIDVSLRKIADKTYGICEMCEEDIGLARLRVKPHAKYCITCREIVEKTAK</sequence>
<evidence type="ECO:0000313" key="7">
    <source>
        <dbReference type="Proteomes" id="UP000552683"/>
    </source>
</evidence>
<feature type="zinc finger region" description="dksA C4-type" evidence="4">
    <location>
        <begin position="84"/>
        <end position="108"/>
    </location>
</feature>
<dbReference type="InterPro" id="IPR037187">
    <property type="entry name" value="DnaK_N"/>
</dbReference>
<dbReference type="InterPro" id="IPR000962">
    <property type="entry name" value="Znf_DskA_TraR"/>
</dbReference>
<dbReference type="Gene3D" id="1.20.120.910">
    <property type="entry name" value="DksA, coiled-coil domain"/>
    <property type="match status" value="1"/>
</dbReference>
<dbReference type="NCBIfam" id="NF033459">
    <property type="entry name" value="DksA_like"/>
    <property type="match status" value="1"/>
</dbReference>
<gene>
    <name evidence="6" type="primary">dksA</name>
    <name evidence="6" type="ORF">H7R39_03175</name>
</gene>
<dbReference type="SUPFAM" id="SSF57716">
    <property type="entry name" value="Glucocorticoid receptor-like (DNA-binding domain)"/>
    <property type="match status" value="1"/>
</dbReference>
<dbReference type="EMBL" id="JACLZK010000001">
    <property type="protein sequence ID" value="MBC2882276.1"/>
    <property type="molecule type" value="Genomic_DNA"/>
</dbReference>